<reference evidence="13" key="1">
    <citation type="submission" date="2021-04" db="EMBL/GenBank/DDBJ databases">
        <authorList>
            <person name="Yoon J."/>
        </authorList>
    </citation>
    <scope>NUCLEOTIDE SEQUENCE</scope>
    <source>
        <strain evidence="13">KMU-90</strain>
    </source>
</reference>
<dbReference type="AlphaFoldDB" id="A0A8J7WBQ9"/>
<keyword evidence="8 12" id="KW-1133">Transmembrane helix</keyword>
<dbReference type="Gene3D" id="1.20.58.340">
    <property type="entry name" value="Magnesium transport protein CorA, transmembrane region"/>
    <property type="match status" value="2"/>
</dbReference>
<evidence type="ECO:0000256" key="9">
    <source>
        <dbReference type="ARBA" id="ARBA00023065"/>
    </source>
</evidence>
<dbReference type="GO" id="GO:0005886">
    <property type="term" value="C:plasma membrane"/>
    <property type="evidence" value="ECO:0007669"/>
    <property type="project" value="UniProtKB-SubCell"/>
</dbReference>
<evidence type="ECO:0000313" key="13">
    <source>
        <dbReference type="EMBL" id="MBS0123837.1"/>
    </source>
</evidence>
<evidence type="ECO:0000256" key="1">
    <source>
        <dbReference type="ARBA" id="ARBA00004651"/>
    </source>
</evidence>
<dbReference type="GO" id="GO:0050897">
    <property type="term" value="F:cobalt ion binding"/>
    <property type="evidence" value="ECO:0007669"/>
    <property type="project" value="TreeGrafter"/>
</dbReference>
<keyword evidence="3" id="KW-0813">Transport</keyword>
<accession>A0A8J7WBQ9</accession>
<comment type="caution">
    <text evidence="13">The sequence shown here is derived from an EMBL/GenBank/DDBJ whole genome shotgun (WGS) entry which is preliminary data.</text>
</comment>
<dbReference type="RefSeq" id="WP_212535789.1">
    <property type="nucleotide sequence ID" value="NZ_JAGTUU010000002.1"/>
</dbReference>
<keyword evidence="11" id="KW-0175">Coiled coil</keyword>
<evidence type="ECO:0000256" key="2">
    <source>
        <dbReference type="ARBA" id="ARBA00009765"/>
    </source>
</evidence>
<dbReference type="GO" id="GO:0015095">
    <property type="term" value="F:magnesium ion transmembrane transporter activity"/>
    <property type="evidence" value="ECO:0007669"/>
    <property type="project" value="TreeGrafter"/>
</dbReference>
<keyword evidence="5" id="KW-0997">Cell inner membrane</keyword>
<dbReference type="GO" id="GO:0000287">
    <property type="term" value="F:magnesium ion binding"/>
    <property type="evidence" value="ECO:0007669"/>
    <property type="project" value="TreeGrafter"/>
</dbReference>
<dbReference type="InterPro" id="IPR002523">
    <property type="entry name" value="MgTranspt_CorA/ZnTranspt_ZntB"/>
</dbReference>
<gene>
    <name evidence="13" type="ORF">KB874_06775</name>
</gene>
<evidence type="ECO:0000256" key="8">
    <source>
        <dbReference type="ARBA" id="ARBA00022989"/>
    </source>
</evidence>
<evidence type="ECO:0000256" key="7">
    <source>
        <dbReference type="ARBA" id="ARBA00022833"/>
    </source>
</evidence>
<dbReference type="GO" id="GO:0015087">
    <property type="term" value="F:cobalt ion transmembrane transporter activity"/>
    <property type="evidence" value="ECO:0007669"/>
    <property type="project" value="TreeGrafter"/>
</dbReference>
<dbReference type="Pfam" id="PF01544">
    <property type="entry name" value="CorA"/>
    <property type="match status" value="1"/>
</dbReference>
<evidence type="ECO:0000256" key="10">
    <source>
        <dbReference type="ARBA" id="ARBA00023136"/>
    </source>
</evidence>
<keyword evidence="9" id="KW-0406">Ion transport</keyword>
<proteinExistence type="inferred from homology"/>
<dbReference type="PANTHER" id="PTHR46494:SF3">
    <property type="entry name" value="ZINC TRANSPORT PROTEIN ZNTB"/>
    <property type="match status" value="1"/>
</dbReference>
<feature type="transmembrane region" description="Helical" evidence="12">
    <location>
        <begin position="271"/>
        <end position="293"/>
    </location>
</feature>
<evidence type="ECO:0000313" key="14">
    <source>
        <dbReference type="Proteomes" id="UP000681356"/>
    </source>
</evidence>
<comment type="similarity">
    <text evidence="2">Belongs to the CorA metal ion transporter (MIT) (TC 1.A.35) family.</text>
</comment>
<name>A0A8J7WBQ9_9RHOB</name>
<evidence type="ECO:0000256" key="6">
    <source>
        <dbReference type="ARBA" id="ARBA00022692"/>
    </source>
</evidence>
<dbReference type="PANTHER" id="PTHR46494">
    <property type="entry name" value="CORA FAMILY METAL ION TRANSPORTER (EUROFUNG)"/>
    <property type="match status" value="1"/>
</dbReference>
<keyword evidence="10 12" id="KW-0472">Membrane</keyword>
<keyword evidence="6 12" id="KW-0812">Transmembrane</keyword>
<keyword evidence="7" id="KW-0862">Zinc</keyword>
<evidence type="ECO:0000256" key="4">
    <source>
        <dbReference type="ARBA" id="ARBA00022475"/>
    </source>
</evidence>
<evidence type="ECO:0000256" key="5">
    <source>
        <dbReference type="ARBA" id="ARBA00022519"/>
    </source>
</evidence>
<organism evidence="13 14">
    <name type="scientific">Thetidibacter halocola</name>
    <dbReference type="NCBI Taxonomy" id="2827239"/>
    <lineage>
        <taxon>Bacteria</taxon>
        <taxon>Pseudomonadati</taxon>
        <taxon>Pseudomonadota</taxon>
        <taxon>Alphaproteobacteria</taxon>
        <taxon>Rhodobacterales</taxon>
        <taxon>Roseobacteraceae</taxon>
        <taxon>Thetidibacter</taxon>
    </lineage>
</organism>
<sequence>MTDPAPHPESLLAYAHVLDGPAAGTALTADEAPAVLRADTLAWVHLRAQHPDTAGWIMQNLSYLDPTIVDALVAEETRPRVTRVGDGLIVILRGINTNEGADPEDMVSVRLWIDPHRIVSLSRRRVSAIELLSDALAQGRGPTDAAGFLVRLTQSLNTRIESFWSELEDEADALEEEVLTGATSDGMRQRLVELRRRAIILRRYLQPQRDAMRMLQAIHPHWLMQDGLRELAEELDALERVVEDADALRDRMALVRDELVSQMSQRLNRNMYLLSILSALFLPLTFLTGLFGINVDGLPGADHPAAFWIFSAALAVLVAVQMVVLRRLRWI</sequence>
<dbReference type="Proteomes" id="UP000681356">
    <property type="component" value="Unassembled WGS sequence"/>
</dbReference>
<protein>
    <submittedName>
        <fullName evidence="13">Zinc transporter ZntB</fullName>
    </submittedName>
</protein>
<dbReference type="InterPro" id="IPR045861">
    <property type="entry name" value="CorA_cytoplasmic_dom"/>
</dbReference>
<feature type="coiled-coil region" evidence="11">
    <location>
        <begin position="228"/>
        <end position="258"/>
    </location>
</feature>
<comment type="subcellular location">
    <subcellularLocation>
        <location evidence="1">Cell membrane</location>
        <topology evidence="1">Multi-pass membrane protein</topology>
    </subcellularLocation>
</comment>
<dbReference type="Gene3D" id="3.30.460.20">
    <property type="entry name" value="CorA soluble domain-like"/>
    <property type="match status" value="1"/>
</dbReference>
<dbReference type="EMBL" id="JAGTUU010000002">
    <property type="protein sequence ID" value="MBS0123837.1"/>
    <property type="molecule type" value="Genomic_DNA"/>
</dbReference>
<dbReference type="InterPro" id="IPR045863">
    <property type="entry name" value="CorA_TM1_TM2"/>
</dbReference>
<evidence type="ECO:0000256" key="11">
    <source>
        <dbReference type="SAM" id="Coils"/>
    </source>
</evidence>
<keyword evidence="4" id="KW-1003">Cell membrane</keyword>
<evidence type="ECO:0000256" key="3">
    <source>
        <dbReference type="ARBA" id="ARBA00022448"/>
    </source>
</evidence>
<dbReference type="CDD" id="cd12833">
    <property type="entry name" value="ZntB-like_1"/>
    <property type="match status" value="1"/>
</dbReference>
<dbReference type="SUPFAM" id="SSF144083">
    <property type="entry name" value="Magnesium transport protein CorA, transmembrane region"/>
    <property type="match status" value="1"/>
</dbReference>
<feature type="transmembrane region" description="Helical" evidence="12">
    <location>
        <begin position="305"/>
        <end position="325"/>
    </location>
</feature>
<evidence type="ECO:0000256" key="12">
    <source>
        <dbReference type="SAM" id="Phobius"/>
    </source>
</evidence>
<keyword evidence="14" id="KW-1185">Reference proteome</keyword>
<dbReference type="SUPFAM" id="SSF143865">
    <property type="entry name" value="CorA soluble domain-like"/>
    <property type="match status" value="1"/>
</dbReference>